<dbReference type="PANTHER" id="PTHR37308:SF1">
    <property type="entry name" value="POLYPRENYL-PHOSPHATE TRANSPORTER"/>
    <property type="match status" value="1"/>
</dbReference>
<feature type="transmembrane region" description="Helical" evidence="1">
    <location>
        <begin position="100"/>
        <end position="118"/>
    </location>
</feature>
<evidence type="ECO:0000313" key="3">
    <source>
        <dbReference type="Proteomes" id="UP000649799"/>
    </source>
</evidence>
<dbReference type="Proteomes" id="UP000649799">
    <property type="component" value="Unassembled WGS sequence"/>
</dbReference>
<organism evidence="2 3">
    <name type="scientific">Cyclobacterium plantarum</name>
    <dbReference type="NCBI Taxonomy" id="2716263"/>
    <lineage>
        <taxon>Bacteria</taxon>
        <taxon>Pseudomonadati</taxon>
        <taxon>Bacteroidota</taxon>
        <taxon>Cytophagia</taxon>
        <taxon>Cytophagales</taxon>
        <taxon>Cyclobacteriaceae</taxon>
        <taxon>Cyclobacterium</taxon>
    </lineage>
</organism>
<dbReference type="EMBL" id="JAANYN010000003">
    <property type="protein sequence ID" value="NHE56838.1"/>
    <property type="molecule type" value="Genomic_DNA"/>
</dbReference>
<dbReference type="Pfam" id="PF04018">
    <property type="entry name" value="VCA0040-like"/>
    <property type="match status" value="1"/>
</dbReference>
<dbReference type="RefSeq" id="WP_166145548.1">
    <property type="nucleotide sequence ID" value="NZ_JAANYN010000003.1"/>
</dbReference>
<dbReference type="InterPro" id="IPR007163">
    <property type="entry name" value="VCA0040-like"/>
</dbReference>
<feature type="transmembrane region" description="Helical" evidence="1">
    <location>
        <begin position="72"/>
        <end position="94"/>
    </location>
</feature>
<gene>
    <name evidence="2" type="ORF">G9Q97_08420</name>
</gene>
<evidence type="ECO:0000256" key="1">
    <source>
        <dbReference type="SAM" id="Phobius"/>
    </source>
</evidence>
<comment type="caution">
    <text evidence="2">The sequence shown here is derived from an EMBL/GenBank/DDBJ whole genome shotgun (WGS) entry which is preliminary data.</text>
</comment>
<accession>A0ABX0H8Y1</accession>
<feature type="transmembrane region" description="Helical" evidence="1">
    <location>
        <begin position="154"/>
        <end position="185"/>
    </location>
</feature>
<keyword evidence="1" id="KW-0472">Membrane</keyword>
<dbReference type="PANTHER" id="PTHR37308">
    <property type="entry name" value="INTEGRAL MEMBRANE PROTEIN"/>
    <property type="match status" value="1"/>
</dbReference>
<feature type="transmembrane region" description="Helical" evidence="1">
    <location>
        <begin position="283"/>
        <end position="301"/>
    </location>
</feature>
<keyword evidence="3" id="KW-1185">Reference proteome</keyword>
<protein>
    <submittedName>
        <fullName evidence="2">DUF368 domain-containing protein</fullName>
    </submittedName>
</protein>
<keyword evidence="1" id="KW-0812">Transmembrane</keyword>
<keyword evidence="1" id="KW-1133">Transmembrane helix</keyword>
<evidence type="ECO:0000313" key="2">
    <source>
        <dbReference type="EMBL" id="NHE56838.1"/>
    </source>
</evidence>
<sequence length="311" mass="34566">MNRIGERIILFLKGMGMGSADIVPGVSGGSIALVTKIYEELLESINSFDLAALKLLIQFNILGFWKKINGSFLFPLVLGIFTSIFAFSKAITFLIEHFPIPLWSFFCGLILISAIIILRDIKRWSLMAIFMFPVGIVLAYFITELPMISLPNNIWLTFISGAIAICAMILPGISGSFLLLILGKYEYILMAVNDRNFLVLGIFALGCVTGLLLFSRVISWFLKNFHGLTLSFLSGFMIGSINKIWPWKKVLTYRISSMGIQKPLLTENILPHIYLAETGEEPAFLVAILAFLIGVVLVVGIERLAQSISKE</sequence>
<feature type="transmembrane region" description="Helical" evidence="1">
    <location>
        <begin position="125"/>
        <end position="142"/>
    </location>
</feature>
<name>A0ABX0H8Y1_9BACT</name>
<proteinExistence type="predicted"/>
<feature type="transmembrane region" description="Helical" evidence="1">
    <location>
        <begin position="197"/>
        <end position="222"/>
    </location>
</feature>
<reference evidence="2 3" key="1">
    <citation type="submission" date="2020-03" db="EMBL/GenBank/DDBJ databases">
        <title>Cyclobacterium plantarum sp. nov., a marine bacterium isolated from a coastal-marine wetland.</title>
        <authorList>
            <person name="Sanchez-Porro C."/>
            <person name="Ventosa A."/>
            <person name="Amoozegar M."/>
        </authorList>
    </citation>
    <scope>NUCLEOTIDE SEQUENCE [LARGE SCALE GENOMIC DNA]</scope>
    <source>
        <strain evidence="2 3">GBPx2</strain>
    </source>
</reference>